<dbReference type="SUPFAM" id="SSF56112">
    <property type="entry name" value="Protein kinase-like (PK-like)"/>
    <property type="match status" value="1"/>
</dbReference>
<proteinExistence type="predicted"/>
<feature type="region of interest" description="Disordered" evidence="1">
    <location>
        <begin position="1"/>
        <end position="20"/>
    </location>
</feature>
<evidence type="ECO:0000256" key="1">
    <source>
        <dbReference type="SAM" id="MobiDB-lite"/>
    </source>
</evidence>
<dbReference type="PANTHER" id="PTHR21310:SF58">
    <property type="entry name" value="AMINOGLYCOSIDE PHOSPHOTRANSFERASE DOMAIN-CONTAINING PROTEIN"/>
    <property type="match status" value="1"/>
</dbReference>
<dbReference type="EMBL" id="JBAWTH010000014">
    <property type="protein sequence ID" value="KAL2289176.1"/>
    <property type="molecule type" value="Genomic_DNA"/>
</dbReference>
<feature type="domain" description="Aminoglycoside phosphotransferase" evidence="2">
    <location>
        <begin position="75"/>
        <end position="246"/>
    </location>
</feature>
<evidence type="ECO:0000313" key="4">
    <source>
        <dbReference type="Proteomes" id="UP001600888"/>
    </source>
</evidence>
<dbReference type="Pfam" id="PF01636">
    <property type="entry name" value="APH"/>
    <property type="match status" value="1"/>
</dbReference>
<dbReference type="Proteomes" id="UP001600888">
    <property type="component" value="Unassembled WGS sequence"/>
</dbReference>
<dbReference type="InterPro" id="IPR051678">
    <property type="entry name" value="AGP_Transferase"/>
</dbReference>
<feature type="compositionally biased region" description="Polar residues" evidence="1">
    <location>
        <begin position="1"/>
        <end position="16"/>
    </location>
</feature>
<evidence type="ECO:0000313" key="3">
    <source>
        <dbReference type="EMBL" id="KAL2289176.1"/>
    </source>
</evidence>
<dbReference type="InterPro" id="IPR011009">
    <property type="entry name" value="Kinase-like_dom_sf"/>
</dbReference>
<protein>
    <recommendedName>
        <fullName evidence="2">Aminoglycoside phosphotransferase domain-containing protein</fullName>
    </recommendedName>
</protein>
<name>A0ABR4F3A1_9PEZI</name>
<gene>
    <name evidence="3" type="ORF">FJTKL_02967</name>
</gene>
<dbReference type="PANTHER" id="PTHR21310">
    <property type="entry name" value="AMINOGLYCOSIDE PHOSPHOTRANSFERASE-RELATED-RELATED"/>
    <property type="match status" value="1"/>
</dbReference>
<evidence type="ECO:0000259" key="2">
    <source>
        <dbReference type="Pfam" id="PF01636"/>
    </source>
</evidence>
<dbReference type="InterPro" id="IPR002575">
    <property type="entry name" value="Aminoglycoside_PTrfase"/>
</dbReference>
<comment type="caution">
    <text evidence="3">The sequence shown here is derived from an EMBL/GenBank/DDBJ whole genome shotgun (WGS) entry which is preliminary data.</text>
</comment>
<reference evidence="3 4" key="1">
    <citation type="submission" date="2024-03" db="EMBL/GenBank/DDBJ databases">
        <title>A high-quality draft genome sequence of Diaporthe vaccinii, a causative agent of upright dieback and viscid rot disease in cranberry plants.</title>
        <authorList>
            <person name="Sarrasin M."/>
            <person name="Lang B.F."/>
            <person name="Burger G."/>
        </authorList>
    </citation>
    <scope>NUCLEOTIDE SEQUENCE [LARGE SCALE GENOMIC DNA]</scope>
    <source>
        <strain evidence="3 4">IS7</strain>
    </source>
</reference>
<sequence length="287" mass="31420">MADAQSSQGATGNASLPRTGHDVRAAVPSADSLFSGGNQDGTTPLNEFPDLVPSAEMLLGQVLQDTFGVRKVIRHGDRVTKINNITEGPLRISNEAAAIRFLRENTTTPVPMVYETTSNSMTMEFVEGLTLEEAWKDLSNPEIAAISEQLRDYLNQLRSLKGSFIGSFDGGPAVDCRMFINEGGAFRTVPGYIDFVLSDPPRNWPGAAPMHSMVRSQMRTDYDIVFTHGDLKSMNILVQGSRIKAIHRLGICRILVPRVSRVRLGTSGYGMAMPLRCRFVGNFLKAV</sequence>
<accession>A0ABR4F3A1</accession>
<keyword evidence="4" id="KW-1185">Reference proteome</keyword>
<organism evidence="3 4">
    <name type="scientific">Diaporthe vaccinii</name>
    <dbReference type="NCBI Taxonomy" id="105482"/>
    <lineage>
        <taxon>Eukaryota</taxon>
        <taxon>Fungi</taxon>
        <taxon>Dikarya</taxon>
        <taxon>Ascomycota</taxon>
        <taxon>Pezizomycotina</taxon>
        <taxon>Sordariomycetes</taxon>
        <taxon>Sordariomycetidae</taxon>
        <taxon>Diaporthales</taxon>
        <taxon>Diaporthaceae</taxon>
        <taxon>Diaporthe</taxon>
        <taxon>Diaporthe eres species complex</taxon>
    </lineage>
</organism>